<reference evidence="5 6" key="1">
    <citation type="submission" date="2024-01" db="EMBL/GenBank/DDBJ databases">
        <title>Complete genome of Cladobotryum mycophilum ATHUM6906.</title>
        <authorList>
            <person name="Christinaki A.C."/>
            <person name="Myridakis A.I."/>
            <person name="Kouvelis V.N."/>
        </authorList>
    </citation>
    <scope>NUCLEOTIDE SEQUENCE [LARGE SCALE GENOMIC DNA]</scope>
    <source>
        <strain evidence="5 6">ATHUM6906</strain>
    </source>
</reference>
<feature type="domain" description="O-methyltransferase C-terminal" evidence="4">
    <location>
        <begin position="244"/>
        <end position="384"/>
    </location>
</feature>
<evidence type="ECO:0000259" key="4">
    <source>
        <dbReference type="Pfam" id="PF00891"/>
    </source>
</evidence>
<dbReference type="Proteomes" id="UP001338125">
    <property type="component" value="Unassembled WGS sequence"/>
</dbReference>
<evidence type="ECO:0000256" key="1">
    <source>
        <dbReference type="ARBA" id="ARBA00022603"/>
    </source>
</evidence>
<dbReference type="Gene3D" id="1.10.10.10">
    <property type="entry name" value="Winged helix-like DNA-binding domain superfamily/Winged helix DNA-binding domain"/>
    <property type="match status" value="1"/>
</dbReference>
<dbReference type="InterPro" id="IPR016461">
    <property type="entry name" value="COMT-like"/>
</dbReference>
<keyword evidence="3" id="KW-0949">S-adenosyl-L-methionine</keyword>
<dbReference type="Pfam" id="PF00891">
    <property type="entry name" value="Methyltransf_2"/>
    <property type="match status" value="1"/>
</dbReference>
<accession>A0ABR0S6S3</accession>
<dbReference type="PROSITE" id="PS51683">
    <property type="entry name" value="SAM_OMT_II"/>
    <property type="match status" value="1"/>
</dbReference>
<comment type="caution">
    <text evidence="5">The sequence shown here is derived from an EMBL/GenBank/DDBJ whole genome shotgun (WGS) entry which is preliminary data.</text>
</comment>
<evidence type="ECO:0000256" key="2">
    <source>
        <dbReference type="ARBA" id="ARBA00022679"/>
    </source>
</evidence>
<dbReference type="EMBL" id="JAVFKD010000016">
    <property type="protein sequence ID" value="KAK5987850.1"/>
    <property type="molecule type" value="Genomic_DNA"/>
</dbReference>
<dbReference type="InterPro" id="IPR036388">
    <property type="entry name" value="WH-like_DNA-bd_sf"/>
</dbReference>
<evidence type="ECO:0000313" key="5">
    <source>
        <dbReference type="EMBL" id="KAK5987850.1"/>
    </source>
</evidence>
<dbReference type="InterPro" id="IPR029063">
    <property type="entry name" value="SAM-dependent_MTases_sf"/>
</dbReference>
<keyword evidence="6" id="KW-1185">Reference proteome</keyword>
<keyword evidence="1" id="KW-0489">Methyltransferase</keyword>
<evidence type="ECO:0000313" key="6">
    <source>
        <dbReference type="Proteomes" id="UP001338125"/>
    </source>
</evidence>
<dbReference type="InterPro" id="IPR036390">
    <property type="entry name" value="WH_DNA-bd_sf"/>
</dbReference>
<dbReference type="Gene3D" id="3.40.50.150">
    <property type="entry name" value="Vaccinia Virus protein VP39"/>
    <property type="match status" value="1"/>
</dbReference>
<dbReference type="PANTHER" id="PTHR43712">
    <property type="entry name" value="PUTATIVE (AFU_ORTHOLOGUE AFUA_4G14580)-RELATED"/>
    <property type="match status" value="1"/>
</dbReference>
<name>A0ABR0S6S3_9HYPO</name>
<dbReference type="InterPro" id="IPR001077">
    <property type="entry name" value="COMT_C"/>
</dbReference>
<dbReference type="SUPFAM" id="SSF53335">
    <property type="entry name" value="S-adenosyl-L-methionine-dependent methyltransferases"/>
    <property type="match status" value="1"/>
</dbReference>
<dbReference type="SUPFAM" id="SSF46785">
    <property type="entry name" value="Winged helix' DNA-binding domain"/>
    <property type="match status" value="1"/>
</dbReference>
<sequence>MSSDESTVALMPNGTKEHPSIIKETLEYLNAYVQGKDVNRHDLIAKCQSLVHGLETPRETMIRHCWSQPGTIAAISFGVSSGLWTLMAKNGTKSQRVSDLAASLAVDPNLLRRLMRHLAAVGYLVESNEDEYTPTDFSTSLSIPIIGNGYIAATSCIPSSTAKFNEFSRERGWKNPSDASDTAFMYALGTDKDMFTWLNCQGYGPQFNDLMIGYHLGRKSWMSPEVYPVQERLIDGAIVGDEAPLLVDIGGNIGHDLLQFKQRFPNAPGRLILQDLPAVIGQIQDLDSSIIRMEHDFNNEQPVKGARAYYLRSILHDWPDDTCVIILNNIKEAMKQGYSKLLINENVMPSVKARWEATCLDMMMLTLLSSEERTEGSWRNLIEGKAGLKILRIWNDGSSAESLIECEL</sequence>
<proteinExistence type="predicted"/>
<organism evidence="5 6">
    <name type="scientific">Cladobotryum mycophilum</name>
    <dbReference type="NCBI Taxonomy" id="491253"/>
    <lineage>
        <taxon>Eukaryota</taxon>
        <taxon>Fungi</taxon>
        <taxon>Dikarya</taxon>
        <taxon>Ascomycota</taxon>
        <taxon>Pezizomycotina</taxon>
        <taxon>Sordariomycetes</taxon>
        <taxon>Hypocreomycetidae</taxon>
        <taxon>Hypocreales</taxon>
        <taxon>Hypocreaceae</taxon>
        <taxon>Cladobotryum</taxon>
    </lineage>
</organism>
<gene>
    <name evidence="5" type="ORF">PT974_11984</name>
</gene>
<dbReference type="PANTHER" id="PTHR43712:SF17">
    <property type="entry name" value="O-METHYLTRANSFERASE"/>
    <property type="match status" value="1"/>
</dbReference>
<protein>
    <submittedName>
        <fullName evidence="5">O-methyltransferase mpaG</fullName>
    </submittedName>
</protein>
<evidence type="ECO:0000256" key="3">
    <source>
        <dbReference type="ARBA" id="ARBA00022691"/>
    </source>
</evidence>
<keyword evidence="2" id="KW-0808">Transferase</keyword>